<comment type="caution">
    <text evidence="1">The sequence shown here is derived from an EMBL/GenBank/DDBJ whole genome shotgun (WGS) entry which is preliminary data.</text>
</comment>
<dbReference type="Proteomes" id="UP000660265">
    <property type="component" value="Unassembled WGS sequence"/>
</dbReference>
<evidence type="ECO:0000313" key="2">
    <source>
        <dbReference type="Proteomes" id="UP000660265"/>
    </source>
</evidence>
<evidence type="ECO:0000313" key="1">
    <source>
        <dbReference type="EMBL" id="GGK27004.1"/>
    </source>
</evidence>
<proteinExistence type="predicted"/>
<accession>A0ABQ2EXT9</accession>
<dbReference type="EMBL" id="BMMV01000034">
    <property type="protein sequence ID" value="GGK27004.1"/>
    <property type="molecule type" value="Genomic_DNA"/>
</dbReference>
<gene>
    <name evidence="1" type="ORF">GCM10011583_68740</name>
</gene>
<sequence length="74" mass="7740">MPSGWADAVALWGSSLSQGKTGSREETADTVLTLSVVLSCRYDKGNTSVPYGESPYGTEGTLVSRSEAAAAVRR</sequence>
<keyword evidence="2" id="KW-1185">Reference proteome</keyword>
<reference evidence="2" key="1">
    <citation type="journal article" date="2019" name="Int. J. Syst. Evol. Microbiol.">
        <title>The Global Catalogue of Microorganisms (GCM) 10K type strain sequencing project: providing services to taxonomists for standard genome sequencing and annotation.</title>
        <authorList>
            <consortium name="The Broad Institute Genomics Platform"/>
            <consortium name="The Broad Institute Genome Sequencing Center for Infectious Disease"/>
            <person name="Wu L."/>
            <person name="Ma J."/>
        </authorList>
    </citation>
    <scope>NUCLEOTIDE SEQUENCE [LARGE SCALE GENOMIC DNA]</scope>
    <source>
        <strain evidence="2">CGMCC 4.7275</strain>
    </source>
</reference>
<organism evidence="1 2">
    <name type="scientific">Streptomyces camponoticapitis</name>
    <dbReference type="NCBI Taxonomy" id="1616125"/>
    <lineage>
        <taxon>Bacteria</taxon>
        <taxon>Bacillati</taxon>
        <taxon>Actinomycetota</taxon>
        <taxon>Actinomycetes</taxon>
        <taxon>Kitasatosporales</taxon>
        <taxon>Streptomycetaceae</taxon>
        <taxon>Streptomyces</taxon>
    </lineage>
</organism>
<name>A0ABQ2EXT9_9ACTN</name>
<protein>
    <submittedName>
        <fullName evidence="1">Uncharacterized protein</fullName>
    </submittedName>
</protein>